<protein>
    <recommendedName>
        <fullName evidence="2 8">Transcription elongation factor GreA</fullName>
    </recommendedName>
    <alternativeName>
        <fullName evidence="7 8">Transcript cleavage factor GreA</fullName>
    </alternativeName>
</protein>
<reference evidence="11 12" key="1">
    <citation type="journal article" date="2013" name="PLoS ONE">
        <title>Bacterial endosymbiosis in a chordate host: long-term co-evolution and conservation of secondary metabolism.</title>
        <authorList>
            <person name="Kwan J.C."/>
            <person name="Schmidt E.W."/>
        </authorList>
    </citation>
    <scope>NUCLEOTIDE SEQUENCE [LARGE SCALE GENOMIC DNA]</scope>
    <source>
        <strain evidence="12">L6</strain>
    </source>
</reference>
<dbReference type="InterPro" id="IPR036953">
    <property type="entry name" value="GreA/GreB_C_sf"/>
</dbReference>
<dbReference type="EMBL" id="AXCJ01000001">
    <property type="protein sequence ID" value="ETO91639.1"/>
    <property type="molecule type" value="Genomic_DNA"/>
</dbReference>
<dbReference type="GO" id="GO:0032784">
    <property type="term" value="P:regulation of DNA-templated transcription elongation"/>
    <property type="evidence" value="ECO:0007669"/>
    <property type="project" value="UniProtKB-UniRule"/>
</dbReference>
<dbReference type="InterPro" id="IPR001437">
    <property type="entry name" value="Tscrpt_elong_fac_GreA/B_C"/>
</dbReference>
<evidence type="ECO:0000256" key="1">
    <source>
        <dbReference type="ARBA" id="ARBA00008213"/>
    </source>
</evidence>
<dbReference type="InterPro" id="IPR028624">
    <property type="entry name" value="Tscrpt_elong_fac_GreA/B"/>
</dbReference>
<comment type="similarity">
    <text evidence="1 8">Belongs to the GreA/GreB family.</text>
</comment>
<dbReference type="GO" id="GO:0006354">
    <property type="term" value="P:DNA-templated transcription elongation"/>
    <property type="evidence" value="ECO:0007669"/>
    <property type="project" value="TreeGrafter"/>
</dbReference>
<keyword evidence="11" id="KW-0251">Elongation factor</keyword>
<evidence type="ECO:0000313" key="11">
    <source>
        <dbReference type="EMBL" id="ETO91639.1"/>
    </source>
</evidence>
<dbReference type="Gene3D" id="3.10.50.30">
    <property type="entry name" value="Transcription elongation factor, GreA/GreB, C-terminal domain"/>
    <property type="match status" value="1"/>
</dbReference>
<dbReference type="FunFam" id="3.10.50.30:FF:000001">
    <property type="entry name" value="Transcription elongation factor GreA"/>
    <property type="match status" value="1"/>
</dbReference>
<dbReference type="GO" id="GO:0070063">
    <property type="term" value="F:RNA polymerase binding"/>
    <property type="evidence" value="ECO:0007669"/>
    <property type="project" value="InterPro"/>
</dbReference>
<feature type="domain" description="Transcription elongation factor GreA/GreB N-terminal" evidence="10">
    <location>
        <begin position="13"/>
        <end position="82"/>
    </location>
</feature>
<keyword evidence="11" id="KW-0648">Protein biosynthesis</keyword>
<dbReference type="SUPFAM" id="SSF54534">
    <property type="entry name" value="FKBP-like"/>
    <property type="match status" value="1"/>
</dbReference>
<dbReference type="HAMAP" id="MF_00105">
    <property type="entry name" value="GreA_GreB"/>
    <property type="match status" value="1"/>
</dbReference>
<keyword evidence="12" id="KW-1185">Reference proteome</keyword>
<comment type="caution">
    <text evidence="11">The sequence shown here is derived from an EMBL/GenBank/DDBJ whole genome shotgun (WGS) entry which is preliminary data.</text>
</comment>
<evidence type="ECO:0000313" key="12">
    <source>
        <dbReference type="Proteomes" id="UP000018951"/>
    </source>
</evidence>
<dbReference type="PANTHER" id="PTHR30437:SF4">
    <property type="entry name" value="TRANSCRIPTION ELONGATION FACTOR GREA"/>
    <property type="match status" value="1"/>
</dbReference>
<accession>W2V071</accession>
<dbReference type="GO" id="GO:0003746">
    <property type="term" value="F:translation elongation factor activity"/>
    <property type="evidence" value="ECO:0007669"/>
    <property type="project" value="UniProtKB-KW"/>
</dbReference>
<dbReference type="STRING" id="1401685.P857_809"/>
<dbReference type="AlphaFoldDB" id="W2V071"/>
<dbReference type="PANTHER" id="PTHR30437">
    <property type="entry name" value="TRANSCRIPTION ELONGATION FACTOR GREA"/>
    <property type="match status" value="1"/>
</dbReference>
<evidence type="ECO:0000256" key="8">
    <source>
        <dbReference type="HAMAP-Rule" id="MF_00105"/>
    </source>
</evidence>
<proteinExistence type="inferred from homology"/>
<evidence type="ECO:0000256" key="7">
    <source>
        <dbReference type="ARBA" id="ARBA00030776"/>
    </source>
</evidence>
<dbReference type="Pfam" id="PF01272">
    <property type="entry name" value="GreA_GreB"/>
    <property type="match status" value="1"/>
</dbReference>
<dbReference type="Pfam" id="PF03449">
    <property type="entry name" value="GreA_GreB_N"/>
    <property type="match status" value="1"/>
</dbReference>
<evidence type="ECO:0000256" key="5">
    <source>
        <dbReference type="ARBA" id="ARBA00023163"/>
    </source>
</evidence>
<evidence type="ECO:0000256" key="3">
    <source>
        <dbReference type="ARBA" id="ARBA00023015"/>
    </source>
</evidence>
<sequence length="165" mass="18558">MLLKQCIMTQGRILLTKQGFNGLDSKLQYMIERRVVVLQEKEVAKEKGDLSENGDYQEALNEQNLLDIEIRKYKSILGTAEVIDVANMTGDKVTFGATVTMLDMETDNEICYQIVSEYESDLESGLLSITSPIGRQTINKAVGDIIQVDTPRGSKTYKIILIEFK</sequence>
<evidence type="ECO:0000259" key="10">
    <source>
        <dbReference type="Pfam" id="PF03449"/>
    </source>
</evidence>
<evidence type="ECO:0000256" key="2">
    <source>
        <dbReference type="ARBA" id="ARBA00013729"/>
    </source>
</evidence>
<keyword evidence="3 8" id="KW-0805">Transcription regulation</keyword>
<dbReference type="Proteomes" id="UP000018951">
    <property type="component" value="Unassembled WGS sequence"/>
</dbReference>
<evidence type="ECO:0000256" key="4">
    <source>
        <dbReference type="ARBA" id="ARBA00023125"/>
    </source>
</evidence>
<dbReference type="GO" id="GO:0003677">
    <property type="term" value="F:DNA binding"/>
    <property type="evidence" value="ECO:0007669"/>
    <property type="project" value="UniProtKB-UniRule"/>
</dbReference>
<dbReference type="FunFam" id="1.10.287.180:FF:000001">
    <property type="entry name" value="Transcription elongation factor GreA"/>
    <property type="match status" value="1"/>
</dbReference>
<evidence type="ECO:0000256" key="6">
    <source>
        <dbReference type="ARBA" id="ARBA00024916"/>
    </source>
</evidence>
<comment type="function">
    <text evidence="6 8">Necessary for efficient RNA polymerase transcription elongation past template-encoded arresting sites. The arresting sites in DNA have the property of trapping a certain fraction of elongating RNA polymerases that pass through, resulting in locked ternary complexes. Cleavage of the nascent transcript by cleavage factors such as GreA or GreB allows the resumption of elongation from the new 3'terminus. GreA releases sequences of 2 to 3 nucleotides.</text>
</comment>
<feature type="domain" description="Transcription elongation factor GreA/GreB C-terminal" evidence="9">
    <location>
        <begin position="89"/>
        <end position="163"/>
    </location>
</feature>
<dbReference type="PIRSF" id="PIRSF006092">
    <property type="entry name" value="GreA_GreB"/>
    <property type="match status" value="1"/>
</dbReference>
<keyword evidence="5 8" id="KW-0804">Transcription</keyword>
<keyword evidence="4 8" id="KW-0238">DNA-binding</keyword>
<dbReference type="InterPro" id="IPR022691">
    <property type="entry name" value="Tscrpt_elong_fac_GreA/B_N"/>
</dbReference>
<dbReference type="InterPro" id="IPR023459">
    <property type="entry name" value="Tscrpt_elong_fac_GreA/B_fam"/>
</dbReference>
<dbReference type="Gene3D" id="1.10.287.180">
    <property type="entry name" value="Transcription elongation factor, GreA/GreB, N-terminal domain"/>
    <property type="match status" value="1"/>
</dbReference>
<dbReference type="SUPFAM" id="SSF46557">
    <property type="entry name" value="GreA transcript cleavage protein, N-terminal domain"/>
    <property type="match status" value="1"/>
</dbReference>
<evidence type="ECO:0000259" key="9">
    <source>
        <dbReference type="Pfam" id="PF01272"/>
    </source>
</evidence>
<dbReference type="InterPro" id="IPR036805">
    <property type="entry name" value="Tscrpt_elong_fac_GreA/B_N_sf"/>
</dbReference>
<gene>
    <name evidence="8 11" type="primary">greA</name>
    <name evidence="11" type="ORF">P857_809</name>
</gene>
<organism evidence="11 12">
    <name type="scientific">Candidatus Xenolissoclinum pacificiensis L6</name>
    <dbReference type="NCBI Taxonomy" id="1401685"/>
    <lineage>
        <taxon>Bacteria</taxon>
        <taxon>Pseudomonadati</taxon>
        <taxon>Pseudomonadota</taxon>
        <taxon>Alphaproteobacteria</taxon>
        <taxon>Rickettsiales</taxon>
        <taxon>Anaplasmataceae</taxon>
        <taxon>Candidatus Xenolissoclinum</taxon>
    </lineage>
</organism>
<name>W2V071_9RICK</name>